<dbReference type="SUPFAM" id="SSF55729">
    <property type="entry name" value="Acyl-CoA N-acyltransferases (Nat)"/>
    <property type="match status" value="1"/>
</dbReference>
<dbReference type="PANTHER" id="PTHR43792">
    <property type="entry name" value="GNAT FAMILY, PUTATIVE (AFU_ORTHOLOGUE AFUA_3G00765)-RELATED-RELATED"/>
    <property type="match status" value="1"/>
</dbReference>
<dbReference type="InterPro" id="IPR000182">
    <property type="entry name" value="GNAT_dom"/>
</dbReference>
<dbReference type="Proteomes" id="UP001612915">
    <property type="component" value="Unassembled WGS sequence"/>
</dbReference>
<dbReference type="PANTHER" id="PTHR43792:SF8">
    <property type="entry name" value="[RIBOSOMAL PROTEIN US5]-ALANINE N-ACETYLTRANSFERASE"/>
    <property type="match status" value="1"/>
</dbReference>
<gene>
    <name evidence="5" type="ORF">ACIB24_14685</name>
</gene>
<keyword evidence="6" id="KW-1185">Reference proteome</keyword>
<protein>
    <submittedName>
        <fullName evidence="5">GNAT family N-acetyltransferase</fullName>
        <ecNumber evidence="5">2.3.-.-</ecNumber>
    </submittedName>
</protein>
<dbReference type="Gene3D" id="3.40.630.30">
    <property type="match status" value="1"/>
</dbReference>
<dbReference type="EC" id="2.3.-.-" evidence="5"/>
<evidence type="ECO:0000259" key="4">
    <source>
        <dbReference type="PROSITE" id="PS51186"/>
    </source>
</evidence>
<evidence type="ECO:0000313" key="5">
    <source>
        <dbReference type="EMBL" id="MFI7588313.1"/>
    </source>
</evidence>
<keyword evidence="2 5" id="KW-0012">Acyltransferase</keyword>
<feature type="domain" description="N-acetyltransferase" evidence="4">
    <location>
        <begin position="6"/>
        <end position="170"/>
    </location>
</feature>
<dbReference type="GO" id="GO:0016746">
    <property type="term" value="F:acyltransferase activity"/>
    <property type="evidence" value="ECO:0007669"/>
    <property type="project" value="UniProtKB-KW"/>
</dbReference>
<dbReference type="EMBL" id="JBITLV010000004">
    <property type="protein sequence ID" value="MFI7588313.1"/>
    <property type="molecule type" value="Genomic_DNA"/>
</dbReference>
<comment type="similarity">
    <text evidence="3">Belongs to the acetyltransferase family. RimJ subfamily.</text>
</comment>
<evidence type="ECO:0000256" key="2">
    <source>
        <dbReference type="ARBA" id="ARBA00023315"/>
    </source>
</evidence>
<keyword evidence="1 5" id="KW-0808">Transferase</keyword>
<evidence type="ECO:0000256" key="3">
    <source>
        <dbReference type="ARBA" id="ARBA00038502"/>
    </source>
</evidence>
<dbReference type="InterPro" id="IPR016181">
    <property type="entry name" value="Acyl_CoA_acyltransferase"/>
</dbReference>
<comment type="caution">
    <text evidence="5">The sequence shown here is derived from an EMBL/GenBank/DDBJ whole genome shotgun (WGS) entry which is preliminary data.</text>
</comment>
<dbReference type="RefSeq" id="WP_398281649.1">
    <property type="nucleotide sequence ID" value="NZ_JBITLV010000004.1"/>
</dbReference>
<name>A0ABW8APK3_9ACTN</name>
<dbReference type="PROSITE" id="PS51186">
    <property type="entry name" value="GNAT"/>
    <property type="match status" value="1"/>
</dbReference>
<proteinExistence type="inferred from homology"/>
<reference evidence="5 6" key="1">
    <citation type="submission" date="2024-10" db="EMBL/GenBank/DDBJ databases">
        <title>The Natural Products Discovery Center: Release of the First 8490 Sequenced Strains for Exploring Actinobacteria Biosynthetic Diversity.</title>
        <authorList>
            <person name="Kalkreuter E."/>
            <person name="Kautsar S.A."/>
            <person name="Yang D."/>
            <person name="Bader C.D."/>
            <person name="Teijaro C.N."/>
            <person name="Fluegel L."/>
            <person name="Davis C.M."/>
            <person name="Simpson J.R."/>
            <person name="Lauterbach L."/>
            <person name="Steele A.D."/>
            <person name="Gui C."/>
            <person name="Meng S."/>
            <person name="Li G."/>
            <person name="Viehrig K."/>
            <person name="Ye F."/>
            <person name="Su P."/>
            <person name="Kiefer A.F."/>
            <person name="Nichols A."/>
            <person name="Cepeda A.J."/>
            <person name="Yan W."/>
            <person name="Fan B."/>
            <person name="Jiang Y."/>
            <person name="Adhikari A."/>
            <person name="Zheng C.-J."/>
            <person name="Schuster L."/>
            <person name="Cowan T.M."/>
            <person name="Smanski M.J."/>
            <person name="Chevrette M.G."/>
            <person name="De Carvalho L.P.S."/>
            <person name="Shen B."/>
        </authorList>
    </citation>
    <scope>NUCLEOTIDE SEQUENCE [LARGE SCALE GENOMIC DNA]</scope>
    <source>
        <strain evidence="5 6">NPDC049639</strain>
    </source>
</reference>
<organism evidence="5 6">
    <name type="scientific">Spongisporangium articulatum</name>
    <dbReference type="NCBI Taxonomy" id="3362603"/>
    <lineage>
        <taxon>Bacteria</taxon>
        <taxon>Bacillati</taxon>
        <taxon>Actinomycetota</taxon>
        <taxon>Actinomycetes</taxon>
        <taxon>Kineosporiales</taxon>
        <taxon>Kineosporiaceae</taxon>
        <taxon>Spongisporangium</taxon>
    </lineage>
</organism>
<sequence length="171" mass="18752">MNAPDVRLRRPDEADAPALAALMAANWEFLAPYGSAPARPHTAEREAERLRQQLADPTAWPGVIEVDGVIAGRMNLHHILRGALQTATVGYYVAEEFGGRGVAKAALAQVLDVAFGRLGLHRLEAGTLPDNLRSQRVLRACGFEEIGLARSYLLINEEWRDHVLFQVLAHA</sequence>
<evidence type="ECO:0000313" key="6">
    <source>
        <dbReference type="Proteomes" id="UP001612915"/>
    </source>
</evidence>
<evidence type="ECO:0000256" key="1">
    <source>
        <dbReference type="ARBA" id="ARBA00022679"/>
    </source>
</evidence>
<accession>A0ABW8APK3</accession>
<dbReference type="InterPro" id="IPR051531">
    <property type="entry name" value="N-acetyltransferase"/>
</dbReference>
<dbReference type="Pfam" id="PF13302">
    <property type="entry name" value="Acetyltransf_3"/>
    <property type="match status" value="1"/>
</dbReference>